<reference evidence="3" key="1">
    <citation type="submission" date="2017-09" db="EMBL/GenBank/DDBJ databases">
        <title>Depth-based differentiation of microbial function through sediment-hosted aquifers and enrichment of novel symbionts in the deep terrestrial subsurface.</title>
        <authorList>
            <person name="Probst A.J."/>
            <person name="Ladd B."/>
            <person name="Jarett J.K."/>
            <person name="Geller-Mcgrath D.E."/>
            <person name="Sieber C.M.K."/>
            <person name="Emerson J.B."/>
            <person name="Anantharaman K."/>
            <person name="Thomas B.C."/>
            <person name="Malmstrom R."/>
            <person name="Stieglmeier M."/>
            <person name="Klingl A."/>
            <person name="Woyke T."/>
            <person name="Ryan C.M."/>
            <person name="Banfield J.F."/>
        </authorList>
    </citation>
    <scope>NUCLEOTIDE SEQUENCE [LARGE SCALE GENOMIC DNA]</scope>
</reference>
<gene>
    <name evidence="2" type="ORF">COT75_05355</name>
</gene>
<comment type="caution">
    <text evidence="2">The sequence shown here is derived from an EMBL/GenBank/DDBJ whole genome shotgun (WGS) entry which is preliminary data.</text>
</comment>
<feature type="transmembrane region" description="Helical" evidence="1">
    <location>
        <begin position="20"/>
        <end position="42"/>
    </location>
</feature>
<dbReference type="EMBL" id="PEZT01000029">
    <property type="protein sequence ID" value="PIS08738.1"/>
    <property type="molecule type" value="Genomic_DNA"/>
</dbReference>
<proteinExistence type="predicted"/>
<protein>
    <recommendedName>
        <fullName evidence="4">Polysaccharide chain length determinant N-terminal domain-containing protein</fullName>
    </recommendedName>
</protein>
<evidence type="ECO:0008006" key="4">
    <source>
        <dbReference type="Google" id="ProtNLM"/>
    </source>
</evidence>
<dbReference type="Proteomes" id="UP000230093">
    <property type="component" value="Unassembled WGS sequence"/>
</dbReference>
<accession>A0A2H0W9Y5</accession>
<evidence type="ECO:0000256" key="1">
    <source>
        <dbReference type="SAM" id="Phobius"/>
    </source>
</evidence>
<organism evidence="2 3">
    <name type="scientific">Candidatus Beckwithbacteria bacterium CG10_big_fil_rev_8_21_14_0_10_34_10</name>
    <dbReference type="NCBI Taxonomy" id="1974495"/>
    <lineage>
        <taxon>Bacteria</taxon>
        <taxon>Candidatus Beckwithiibacteriota</taxon>
    </lineage>
</organism>
<evidence type="ECO:0000313" key="2">
    <source>
        <dbReference type="EMBL" id="PIS08738.1"/>
    </source>
</evidence>
<keyword evidence="1" id="KW-1133">Transmembrane helix</keyword>
<keyword evidence="1" id="KW-0812">Transmembrane</keyword>
<keyword evidence="1" id="KW-0472">Membrane</keyword>
<sequence>MEPETEELLKKWLKIQIWRYRLSFIMWVFIVISFFASSWFTVKYIIPPFQKQIETTQSLLNQVSSFSKTSQEKDVLLENQNDFMKLLEDQLQ</sequence>
<evidence type="ECO:0000313" key="3">
    <source>
        <dbReference type="Proteomes" id="UP000230093"/>
    </source>
</evidence>
<name>A0A2H0W9Y5_9BACT</name>
<dbReference type="AlphaFoldDB" id="A0A2H0W9Y5"/>